<organism evidence="5 6">
    <name type="scientific">Austropuccinia psidii MF-1</name>
    <dbReference type="NCBI Taxonomy" id="1389203"/>
    <lineage>
        <taxon>Eukaryota</taxon>
        <taxon>Fungi</taxon>
        <taxon>Dikarya</taxon>
        <taxon>Basidiomycota</taxon>
        <taxon>Pucciniomycotina</taxon>
        <taxon>Pucciniomycetes</taxon>
        <taxon>Pucciniales</taxon>
        <taxon>Sphaerophragmiaceae</taxon>
        <taxon>Austropuccinia</taxon>
    </lineage>
</organism>
<evidence type="ECO:0000313" key="5">
    <source>
        <dbReference type="EMBL" id="MBW0533001.1"/>
    </source>
</evidence>
<reference evidence="5" key="1">
    <citation type="submission" date="2021-03" db="EMBL/GenBank/DDBJ databases">
        <title>Draft genome sequence of rust myrtle Austropuccinia psidii MF-1, a brazilian biotype.</title>
        <authorList>
            <person name="Quecine M.C."/>
            <person name="Pachon D.M.R."/>
            <person name="Bonatelli M.L."/>
            <person name="Correr F.H."/>
            <person name="Franceschini L.M."/>
            <person name="Leite T.F."/>
            <person name="Margarido G.R.A."/>
            <person name="Almeida C.A."/>
            <person name="Ferrarezi J.A."/>
            <person name="Labate C.A."/>
        </authorList>
    </citation>
    <scope>NUCLEOTIDE SEQUENCE</scope>
    <source>
        <strain evidence="5">MF-1</strain>
    </source>
</reference>
<accession>A0A9Q3F9R6</accession>
<comment type="similarity">
    <text evidence="1">Belongs to the RRF family.</text>
</comment>
<dbReference type="Proteomes" id="UP000765509">
    <property type="component" value="Unassembled WGS sequence"/>
</dbReference>
<keyword evidence="6" id="KW-1185">Reference proteome</keyword>
<dbReference type="GO" id="GO:0043023">
    <property type="term" value="F:ribosomal large subunit binding"/>
    <property type="evidence" value="ECO:0007669"/>
    <property type="project" value="TreeGrafter"/>
</dbReference>
<sequence length="176" mass="20098">MNESLINLKKNINPIIQRLENLNPNLLNSLKVNHDDQIINLNHLAKINVKDSSTLNLIPFNPLYNKSIEKAIYKSPLKLLPKLQSDQSILISVPKLTLDARKSFLKESNQLCSNARQDVRLLRQAAQKACKSDLDSNLINKDTFRNHNKILDEITKTHTKSIDQIESKAKKILLDN</sequence>
<protein>
    <recommendedName>
        <fullName evidence="4">Ribosome recycling factor domain-containing protein</fullName>
    </recommendedName>
</protein>
<dbReference type="SUPFAM" id="SSF55194">
    <property type="entry name" value="Ribosome recycling factor, RRF"/>
    <property type="match status" value="1"/>
</dbReference>
<comment type="caution">
    <text evidence="5">The sequence shown here is derived from an EMBL/GenBank/DDBJ whole genome shotgun (WGS) entry which is preliminary data.</text>
</comment>
<evidence type="ECO:0000256" key="3">
    <source>
        <dbReference type="ARBA" id="ARBA00024909"/>
    </source>
</evidence>
<evidence type="ECO:0000259" key="4">
    <source>
        <dbReference type="Pfam" id="PF01765"/>
    </source>
</evidence>
<dbReference type="GO" id="GO:0005739">
    <property type="term" value="C:mitochondrion"/>
    <property type="evidence" value="ECO:0007669"/>
    <property type="project" value="TreeGrafter"/>
</dbReference>
<dbReference type="EMBL" id="AVOT02038190">
    <property type="protein sequence ID" value="MBW0533001.1"/>
    <property type="molecule type" value="Genomic_DNA"/>
</dbReference>
<dbReference type="Gene3D" id="1.10.132.20">
    <property type="entry name" value="Ribosome-recycling factor"/>
    <property type="match status" value="1"/>
</dbReference>
<dbReference type="Pfam" id="PF01765">
    <property type="entry name" value="RRF"/>
    <property type="match status" value="1"/>
</dbReference>
<dbReference type="AlphaFoldDB" id="A0A9Q3F9R6"/>
<comment type="function">
    <text evidence="3">Necessary for protein synthesis in mitochondria. Functions as a ribosome recycling factor in mitochondria.</text>
</comment>
<dbReference type="InterPro" id="IPR023584">
    <property type="entry name" value="Ribosome_recyc_fac_dom"/>
</dbReference>
<keyword evidence="2" id="KW-0648">Protein biosynthesis</keyword>
<dbReference type="GO" id="GO:0006412">
    <property type="term" value="P:translation"/>
    <property type="evidence" value="ECO:0007669"/>
    <property type="project" value="UniProtKB-KW"/>
</dbReference>
<dbReference type="InterPro" id="IPR036191">
    <property type="entry name" value="RRF_sf"/>
</dbReference>
<evidence type="ECO:0000256" key="2">
    <source>
        <dbReference type="ARBA" id="ARBA00022917"/>
    </source>
</evidence>
<dbReference type="PANTHER" id="PTHR20982">
    <property type="entry name" value="RIBOSOME RECYCLING FACTOR"/>
    <property type="match status" value="1"/>
</dbReference>
<name>A0A9Q3F9R6_9BASI</name>
<dbReference type="PANTHER" id="PTHR20982:SF3">
    <property type="entry name" value="MITOCHONDRIAL RIBOSOME RECYCLING FACTOR PSEUDO 1"/>
    <property type="match status" value="1"/>
</dbReference>
<evidence type="ECO:0000256" key="1">
    <source>
        <dbReference type="ARBA" id="ARBA00005912"/>
    </source>
</evidence>
<evidence type="ECO:0000313" key="6">
    <source>
        <dbReference type="Proteomes" id="UP000765509"/>
    </source>
</evidence>
<feature type="domain" description="Ribosome recycling factor" evidence="4">
    <location>
        <begin position="18"/>
        <end position="173"/>
    </location>
</feature>
<dbReference type="OrthoDB" id="407355at2759"/>
<gene>
    <name evidence="5" type="ORF">O181_072716</name>
</gene>
<proteinExistence type="inferred from homology"/>
<dbReference type="Gene3D" id="3.30.1360.40">
    <property type="match status" value="1"/>
</dbReference>
<dbReference type="InterPro" id="IPR002661">
    <property type="entry name" value="Ribosome_recyc_fac"/>
</dbReference>